<dbReference type="GO" id="GO:0006189">
    <property type="term" value="P:'de novo' IMP biosynthetic process"/>
    <property type="evidence" value="ECO:0007669"/>
    <property type="project" value="UniProtKB-UniPathway"/>
</dbReference>
<evidence type="ECO:0000256" key="1">
    <source>
        <dbReference type="ARBA" id="ARBA00005054"/>
    </source>
</evidence>
<protein>
    <recommendedName>
        <fullName evidence="2">phosphoribosylglycinamide formyltransferase 1</fullName>
        <ecNumber evidence="2">2.1.2.2</ecNumber>
    </recommendedName>
    <alternativeName>
        <fullName evidence="7">5'-phosphoribosylglycinamide transformylase</fullName>
    </alternativeName>
    <alternativeName>
        <fullName evidence="6">GAR transformylase</fullName>
    </alternativeName>
</protein>
<dbReference type="PANTHER" id="PTHR43369">
    <property type="entry name" value="PHOSPHORIBOSYLGLYCINAMIDE FORMYLTRANSFERASE"/>
    <property type="match status" value="1"/>
</dbReference>
<dbReference type="EMBL" id="UINC01038856">
    <property type="protein sequence ID" value="SVB36472.1"/>
    <property type="molecule type" value="Genomic_DNA"/>
</dbReference>
<dbReference type="InterPro" id="IPR004607">
    <property type="entry name" value="GART"/>
</dbReference>
<dbReference type="PROSITE" id="PS00373">
    <property type="entry name" value="GART"/>
    <property type="match status" value="1"/>
</dbReference>
<dbReference type="HAMAP" id="MF_01930">
    <property type="entry name" value="PurN"/>
    <property type="match status" value="1"/>
</dbReference>
<evidence type="ECO:0000313" key="10">
    <source>
        <dbReference type="EMBL" id="SVB36472.1"/>
    </source>
</evidence>
<comment type="catalytic activity">
    <reaction evidence="8">
        <text>N(1)-(5-phospho-beta-D-ribosyl)glycinamide + (6R)-10-formyltetrahydrofolate = N(2)-formyl-N(1)-(5-phospho-beta-D-ribosyl)glycinamide + (6S)-5,6,7,8-tetrahydrofolate + H(+)</text>
        <dbReference type="Rhea" id="RHEA:15053"/>
        <dbReference type="ChEBI" id="CHEBI:15378"/>
        <dbReference type="ChEBI" id="CHEBI:57453"/>
        <dbReference type="ChEBI" id="CHEBI:143788"/>
        <dbReference type="ChEBI" id="CHEBI:147286"/>
        <dbReference type="ChEBI" id="CHEBI:195366"/>
        <dbReference type="EC" id="2.1.2.2"/>
    </reaction>
</comment>
<evidence type="ECO:0000256" key="5">
    <source>
        <dbReference type="ARBA" id="ARBA00038440"/>
    </source>
</evidence>
<comment type="similarity">
    <text evidence="5">Belongs to the GART family.</text>
</comment>
<feature type="domain" description="Formyl transferase N-terminal" evidence="9">
    <location>
        <begin position="3"/>
        <end position="181"/>
    </location>
</feature>
<dbReference type="GO" id="GO:0005737">
    <property type="term" value="C:cytoplasm"/>
    <property type="evidence" value="ECO:0007669"/>
    <property type="project" value="TreeGrafter"/>
</dbReference>
<accession>A0A382DEM9</accession>
<dbReference type="Gene3D" id="3.40.50.170">
    <property type="entry name" value="Formyl transferase, N-terminal domain"/>
    <property type="match status" value="1"/>
</dbReference>
<dbReference type="SUPFAM" id="SSF53328">
    <property type="entry name" value="Formyltransferase"/>
    <property type="match status" value="1"/>
</dbReference>
<evidence type="ECO:0000256" key="8">
    <source>
        <dbReference type="ARBA" id="ARBA00047664"/>
    </source>
</evidence>
<evidence type="ECO:0000256" key="2">
    <source>
        <dbReference type="ARBA" id="ARBA00012254"/>
    </source>
</evidence>
<sequence length="193" mass="21597">MGVLGSTNGTDLQAILDAIQAEQLNATISVVLSNRENAFILERAQNHNVPTSFISHQGKKREEFDAEITKVLKNHNVDLVLLIGFMRILSDAFCREWHDRILNVHPSLLPKYAGGMDMNVHEEVLKNNDKETGCTIHFVTDKIDGGPILIQKKCDVKPNDTAQSLKAKVQDLEGNAFLEAIKLFETKYTFHNG</sequence>
<name>A0A382DEM9_9ZZZZ</name>
<dbReference type="EC" id="2.1.2.2" evidence="2"/>
<dbReference type="InterPro" id="IPR036477">
    <property type="entry name" value="Formyl_transf_N_sf"/>
</dbReference>
<dbReference type="GO" id="GO:0004644">
    <property type="term" value="F:phosphoribosylglycinamide formyltransferase activity"/>
    <property type="evidence" value="ECO:0007669"/>
    <property type="project" value="UniProtKB-EC"/>
</dbReference>
<dbReference type="Pfam" id="PF00551">
    <property type="entry name" value="Formyl_trans_N"/>
    <property type="match status" value="1"/>
</dbReference>
<dbReference type="CDD" id="cd08645">
    <property type="entry name" value="FMT_core_GART"/>
    <property type="match status" value="1"/>
</dbReference>
<evidence type="ECO:0000256" key="7">
    <source>
        <dbReference type="ARBA" id="ARBA00041682"/>
    </source>
</evidence>
<comment type="pathway">
    <text evidence="1">Purine metabolism; IMP biosynthesis via de novo pathway; N(2)-formyl-N(1)-(5-phospho-D-ribosyl)glycinamide from N(1)-(5-phospho-D-ribosyl)glycinamide (10-formyl THF route): step 1/1.</text>
</comment>
<evidence type="ECO:0000256" key="3">
    <source>
        <dbReference type="ARBA" id="ARBA00022679"/>
    </source>
</evidence>
<evidence type="ECO:0000259" key="9">
    <source>
        <dbReference type="Pfam" id="PF00551"/>
    </source>
</evidence>
<gene>
    <name evidence="10" type="ORF">METZ01_LOCUS189326</name>
</gene>
<reference evidence="10" key="1">
    <citation type="submission" date="2018-05" db="EMBL/GenBank/DDBJ databases">
        <authorList>
            <person name="Lanie J.A."/>
            <person name="Ng W.-L."/>
            <person name="Kazmierczak K.M."/>
            <person name="Andrzejewski T.M."/>
            <person name="Davidsen T.M."/>
            <person name="Wayne K.J."/>
            <person name="Tettelin H."/>
            <person name="Glass J.I."/>
            <person name="Rusch D."/>
            <person name="Podicherti R."/>
            <person name="Tsui H.-C.T."/>
            <person name="Winkler M.E."/>
        </authorList>
    </citation>
    <scope>NUCLEOTIDE SEQUENCE</scope>
</reference>
<dbReference type="PANTHER" id="PTHR43369:SF2">
    <property type="entry name" value="PHOSPHORIBOSYLGLYCINAMIDE FORMYLTRANSFERASE"/>
    <property type="match status" value="1"/>
</dbReference>
<keyword evidence="4" id="KW-0658">Purine biosynthesis</keyword>
<keyword evidence="3" id="KW-0808">Transferase</keyword>
<proteinExistence type="inferred from homology"/>
<evidence type="ECO:0000256" key="4">
    <source>
        <dbReference type="ARBA" id="ARBA00022755"/>
    </source>
</evidence>
<dbReference type="NCBIfam" id="TIGR00639">
    <property type="entry name" value="PurN"/>
    <property type="match status" value="1"/>
</dbReference>
<dbReference type="InterPro" id="IPR002376">
    <property type="entry name" value="Formyl_transf_N"/>
</dbReference>
<dbReference type="InterPro" id="IPR001555">
    <property type="entry name" value="GART_AS"/>
</dbReference>
<organism evidence="10">
    <name type="scientific">marine metagenome</name>
    <dbReference type="NCBI Taxonomy" id="408172"/>
    <lineage>
        <taxon>unclassified sequences</taxon>
        <taxon>metagenomes</taxon>
        <taxon>ecological metagenomes</taxon>
    </lineage>
</organism>
<dbReference type="FunFam" id="3.40.50.170:FF:000013">
    <property type="entry name" value="Phosphoribosylamine-glycine ligase"/>
    <property type="match status" value="1"/>
</dbReference>
<dbReference type="AlphaFoldDB" id="A0A382DEM9"/>
<evidence type="ECO:0000256" key="6">
    <source>
        <dbReference type="ARBA" id="ARBA00041324"/>
    </source>
</evidence>
<dbReference type="UniPathway" id="UPA00074">
    <property type="reaction ID" value="UER00126"/>
</dbReference>